<dbReference type="EMBL" id="JAPCWZ010000006">
    <property type="protein sequence ID" value="KAK8859537.1"/>
    <property type="molecule type" value="Genomic_DNA"/>
</dbReference>
<evidence type="ECO:0000313" key="1">
    <source>
        <dbReference type="EMBL" id="KAK8859537.1"/>
    </source>
</evidence>
<keyword evidence="2" id="KW-1185">Reference proteome</keyword>
<gene>
    <name evidence="1" type="ORF">PGQ11_010271</name>
</gene>
<organism evidence="1 2">
    <name type="scientific">Apiospora arundinis</name>
    <dbReference type="NCBI Taxonomy" id="335852"/>
    <lineage>
        <taxon>Eukaryota</taxon>
        <taxon>Fungi</taxon>
        <taxon>Dikarya</taxon>
        <taxon>Ascomycota</taxon>
        <taxon>Pezizomycotina</taxon>
        <taxon>Sordariomycetes</taxon>
        <taxon>Xylariomycetidae</taxon>
        <taxon>Amphisphaeriales</taxon>
        <taxon>Apiosporaceae</taxon>
        <taxon>Apiospora</taxon>
    </lineage>
</organism>
<protein>
    <submittedName>
        <fullName evidence="1">Uncharacterized protein</fullName>
    </submittedName>
</protein>
<proteinExistence type="predicted"/>
<sequence length="132" mass="14456">MKGAISTHIVMAQSSHLSKPHITAPTITVVSDIVSYEAIILLAASNVDYNFDRIVEATESDGMLKSDVSWEPVFVSFAQIRVEAEAVAELVTHLPSLAASVERSATVPETAMTFPIEAFRSWEMRWIGYIAS</sequence>
<reference evidence="1 2" key="1">
    <citation type="journal article" date="2024" name="IMA Fungus">
        <title>Apiospora arundinis, a panoply of carbohydrate-active enzymes and secondary metabolites.</title>
        <authorList>
            <person name="Sorensen T."/>
            <person name="Petersen C."/>
            <person name="Muurmann A.T."/>
            <person name="Christiansen J.V."/>
            <person name="Brundto M.L."/>
            <person name="Overgaard C.K."/>
            <person name="Boysen A.T."/>
            <person name="Wollenberg R.D."/>
            <person name="Larsen T.O."/>
            <person name="Sorensen J.L."/>
            <person name="Nielsen K.L."/>
            <person name="Sondergaard T.E."/>
        </authorList>
    </citation>
    <scope>NUCLEOTIDE SEQUENCE [LARGE SCALE GENOMIC DNA]</scope>
    <source>
        <strain evidence="1 2">AAU 773</strain>
    </source>
</reference>
<evidence type="ECO:0000313" key="2">
    <source>
        <dbReference type="Proteomes" id="UP001390339"/>
    </source>
</evidence>
<comment type="caution">
    <text evidence="1">The sequence shown here is derived from an EMBL/GenBank/DDBJ whole genome shotgun (WGS) entry which is preliminary data.</text>
</comment>
<name>A0ABR2I9Q2_9PEZI</name>
<accession>A0ABR2I9Q2</accession>
<dbReference type="Proteomes" id="UP001390339">
    <property type="component" value="Unassembled WGS sequence"/>
</dbReference>